<gene>
    <name evidence="1" type="ORF">A2U01_0010186</name>
</gene>
<keyword evidence="2" id="KW-1185">Reference proteome</keyword>
<evidence type="ECO:0000313" key="2">
    <source>
        <dbReference type="Proteomes" id="UP000265520"/>
    </source>
</evidence>
<evidence type="ECO:0000313" key="1">
    <source>
        <dbReference type="EMBL" id="MCH89291.1"/>
    </source>
</evidence>
<proteinExistence type="predicted"/>
<feature type="non-terminal residue" evidence="1">
    <location>
        <position position="1"/>
    </location>
</feature>
<reference evidence="1 2" key="1">
    <citation type="journal article" date="2018" name="Front. Plant Sci.">
        <title>Red Clover (Trifolium pratense) and Zigzag Clover (T. medium) - A Picture of Genomic Similarities and Differences.</title>
        <authorList>
            <person name="Dluhosova J."/>
            <person name="Istvanek J."/>
            <person name="Nedelnik J."/>
            <person name="Repkova J."/>
        </authorList>
    </citation>
    <scope>NUCLEOTIDE SEQUENCE [LARGE SCALE GENOMIC DNA]</scope>
    <source>
        <strain evidence="2">cv. 10/8</strain>
        <tissue evidence="1">Leaf</tissue>
    </source>
</reference>
<dbReference type="Proteomes" id="UP000265520">
    <property type="component" value="Unassembled WGS sequence"/>
</dbReference>
<name>A0A392MPI8_9FABA</name>
<organism evidence="1 2">
    <name type="scientific">Trifolium medium</name>
    <dbReference type="NCBI Taxonomy" id="97028"/>
    <lineage>
        <taxon>Eukaryota</taxon>
        <taxon>Viridiplantae</taxon>
        <taxon>Streptophyta</taxon>
        <taxon>Embryophyta</taxon>
        <taxon>Tracheophyta</taxon>
        <taxon>Spermatophyta</taxon>
        <taxon>Magnoliopsida</taxon>
        <taxon>eudicotyledons</taxon>
        <taxon>Gunneridae</taxon>
        <taxon>Pentapetalae</taxon>
        <taxon>rosids</taxon>
        <taxon>fabids</taxon>
        <taxon>Fabales</taxon>
        <taxon>Fabaceae</taxon>
        <taxon>Papilionoideae</taxon>
        <taxon>50 kb inversion clade</taxon>
        <taxon>NPAAA clade</taxon>
        <taxon>Hologalegina</taxon>
        <taxon>IRL clade</taxon>
        <taxon>Trifolieae</taxon>
        <taxon>Trifolium</taxon>
    </lineage>
</organism>
<sequence length="74" mass="8729">EWLEKQVLKPSLSETIASYSELNQWVKGPWRTSARFSEQNSKLNVRSAKDSERWRAQPGRKGLLARFSEHRRTK</sequence>
<dbReference type="AlphaFoldDB" id="A0A392MPI8"/>
<dbReference type="EMBL" id="LXQA010015845">
    <property type="protein sequence ID" value="MCH89291.1"/>
    <property type="molecule type" value="Genomic_DNA"/>
</dbReference>
<protein>
    <submittedName>
        <fullName evidence="1">Uncharacterized protein</fullName>
    </submittedName>
</protein>
<accession>A0A392MPI8</accession>
<comment type="caution">
    <text evidence="1">The sequence shown here is derived from an EMBL/GenBank/DDBJ whole genome shotgun (WGS) entry which is preliminary data.</text>
</comment>